<accession>A0A2U1JED5</accession>
<comment type="caution">
    <text evidence="2">The sequence shown here is derived from an EMBL/GenBank/DDBJ whole genome shotgun (WGS) entry which is preliminary data.</text>
</comment>
<evidence type="ECO:0000313" key="3">
    <source>
        <dbReference type="Proteomes" id="UP000245591"/>
    </source>
</evidence>
<keyword evidence="3" id="KW-1185">Reference proteome</keyword>
<dbReference type="EMBL" id="MBFU01000019">
    <property type="protein sequence ID" value="PWA03395.1"/>
    <property type="molecule type" value="Genomic_DNA"/>
</dbReference>
<reference evidence="2 3" key="1">
    <citation type="journal article" date="2018" name="MBio">
        <title>Comparative Genomics Reveals the Core Gene Toolbox for the Fungus-Insect Symbiosis.</title>
        <authorList>
            <person name="Wang Y."/>
            <person name="Stata M."/>
            <person name="Wang W."/>
            <person name="Stajich J.E."/>
            <person name="White M.M."/>
            <person name="Moncalvo J.M."/>
        </authorList>
    </citation>
    <scope>NUCLEOTIDE SEQUENCE [LARGE SCALE GENOMIC DNA]</scope>
    <source>
        <strain evidence="2 3">AUS-126-30</strain>
    </source>
</reference>
<keyword evidence="1" id="KW-0472">Membrane</keyword>
<dbReference type="AlphaFoldDB" id="A0A2U1JED5"/>
<keyword evidence="1" id="KW-1133">Transmembrane helix</keyword>
<feature type="transmembrane region" description="Helical" evidence="1">
    <location>
        <begin position="18"/>
        <end position="38"/>
    </location>
</feature>
<protein>
    <submittedName>
        <fullName evidence="2">Uncharacterized protein</fullName>
    </submittedName>
</protein>
<name>A0A2U1JED5_SMIAN</name>
<proteinExistence type="predicted"/>
<sequence length="99" mass="11214">MRINLILFKVFLEETRDITLFCLATAIVMILEQLAEVLMRFLEKKKDFEGGQTSYRNIRWYSVGRSVLFASRILVKIIGVSAAISGGIPVLLSMVSFNI</sequence>
<keyword evidence="1" id="KW-0812">Transmembrane</keyword>
<evidence type="ECO:0000256" key="1">
    <source>
        <dbReference type="SAM" id="Phobius"/>
    </source>
</evidence>
<evidence type="ECO:0000313" key="2">
    <source>
        <dbReference type="EMBL" id="PWA03395.1"/>
    </source>
</evidence>
<organism evidence="2 3">
    <name type="scientific">Smittium angustum</name>
    <dbReference type="NCBI Taxonomy" id="133377"/>
    <lineage>
        <taxon>Eukaryota</taxon>
        <taxon>Fungi</taxon>
        <taxon>Fungi incertae sedis</taxon>
        <taxon>Zoopagomycota</taxon>
        <taxon>Kickxellomycotina</taxon>
        <taxon>Harpellomycetes</taxon>
        <taxon>Harpellales</taxon>
        <taxon>Legeriomycetaceae</taxon>
        <taxon>Smittium</taxon>
    </lineage>
</organism>
<feature type="transmembrane region" description="Helical" evidence="1">
    <location>
        <begin position="73"/>
        <end position="97"/>
    </location>
</feature>
<gene>
    <name evidence="2" type="ORF">BB558_000446</name>
</gene>
<dbReference type="Proteomes" id="UP000245591">
    <property type="component" value="Unassembled WGS sequence"/>
</dbReference>